<feature type="compositionally biased region" description="Polar residues" evidence="12">
    <location>
        <begin position="122"/>
        <end position="135"/>
    </location>
</feature>
<evidence type="ECO:0000256" key="9">
    <source>
        <dbReference type="ARBA" id="ARBA00029911"/>
    </source>
</evidence>
<name>A0A8D9VRZ0_LIMRT</name>
<feature type="region of interest" description="Disordered" evidence="12">
    <location>
        <begin position="118"/>
        <end position="143"/>
    </location>
</feature>
<keyword evidence="8" id="KW-0677">Repeat</keyword>
<dbReference type="Gene3D" id="2.30.30.420">
    <property type="entry name" value="glucansucrase"/>
    <property type="match status" value="1"/>
</dbReference>
<evidence type="ECO:0000256" key="1">
    <source>
        <dbReference type="ARBA" id="ARBA00001152"/>
    </source>
</evidence>
<feature type="compositionally biased region" description="Polar residues" evidence="12">
    <location>
        <begin position="1797"/>
        <end position="1807"/>
    </location>
</feature>
<feature type="region of interest" description="Disordered" evidence="12">
    <location>
        <begin position="1786"/>
        <end position="1807"/>
    </location>
</feature>
<dbReference type="InterPro" id="IPR018337">
    <property type="entry name" value="Cell_wall/Cho-bd_repeat"/>
</dbReference>
<dbReference type="EC" id="2.4.1.5" evidence="4"/>
<dbReference type="GO" id="GO:0046527">
    <property type="term" value="F:glucosyltransferase activity"/>
    <property type="evidence" value="ECO:0007669"/>
    <property type="project" value="InterPro"/>
</dbReference>
<dbReference type="PROSITE" id="PS51170">
    <property type="entry name" value="CW"/>
    <property type="match status" value="1"/>
</dbReference>
<comment type="catalytic activity">
    <reaction evidence="1">
        <text>[(1-&gt;6)-alpha-D-glucosyl](n) + sucrose = [(1-&gt;6)-alpha-D-glucosyl](n+1) + D-fructose</text>
        <dbReference type="Rhea" id="RHEA:18825"/>
        <dbReference type="Rhea" id="RHEA-COMP:11144"/>
        <dbReference type="Rhea" id="RHEA-COMP:11145"/>
        <dbReference type="ChEBI" id="CHEBI:17992"/>
        <dbReference type="ChEBI" id="CHEBI:18269"/>
        <dbReference type="ChEBI" id="CHEBI:37721"/>
        <dbReference type="EC" id="2.4.1.5"/>
    </reaction>
</comment>
<dbReference type="GO" id="GO:0047849">
    <property type="term" value="F:dextransucrase activity"/>
    <property type="evidence" value="ECO:0007669"/>
    <property type="project" value="UniProtKB-EC"/>
</dbReference>
<dbReference type="Pfam" id="PF02324">
    <property type="entry name" value="Glyco_hydro_70"/>
    <property type="match status" value="1"/>
</dbReference>
<evidence type="ECO:0000256" key="6">
    <source>
        <dbReference type="ARBA" id="ARBA00022679"/>
    </source>
</evidence>
<evidence type="ECO:0000313" key="14">
    <source>
        <dbReference type="EMBL" id="EEI64557.1"/>
    </source>
</evidence>
<feature type="repeat" description="Cell wall-binding" evidence="11">
    <location>
        <begin position="1693"/>
        <end position="1713"/>
    </location>
</feature>
<evidence type="ECO:0000256" key="10">
    <source>
        <dbReference type="ARBA" id="ARBA00032238"/>
    </source>
</evidence>
<proteinExistence type="inferred from homology"/>
<dbReference type="NCBIfam" id="TIGR03715">
    <property type="entry name" value="KxYKxGKxW"/>
    <property type="match status" value="1"/>
</dbReference>
<protein>
    <recommendedName>
        <fullName evidence="4">dextransucrase</fullName>
        <ecNumber evidence="4">2.4.1.5</ecNumber>
    </recommendedName>
    <alternativeName>
        <fullName evidence="9">Dextransucrase</fullName>
    </alternativeName>
    <alternativeName>
        <fullName evidence="10">Sucrose 6-glucosyltransferase</fullName>
    </alternativeName>
</protein>
<dbReference type="SUPFAM" id="SSF51445">
    <property type="entry name" value="(Trans)glycosidases"/>
    <property type="match status" value="2"/>
</dbReference>
<dbReference type="InterPro" id="IPR022263">
    <property type="entry name" value="KxYKxGKxW"/>
</dbReference>
<feature type="region of interest" description="Disordered" evidence="12">
    <location>
        <begin position="67"/>
        <end position="95"/>
    </location>
</feature>
<dbReference type="Proteomes" id="UP000003419">
    <property type="component" value="Unassembled WGS sequence"/>
</dbReference>
<organism evidence="14 15">
    <name type="scientific">Limosilactobacillus reuteri CF48-3A</name>
    <dbReference type="NCBI Taxonomy" id="525341"/>
    <lineage>
        <taxon>Bacteria</taxon>
        <taxon>Bacillati</taxon>
        <taxon>Bacillota</taxon>
        <taxon>Bacilli</taxon>
        <taxon>Lactobacillales</taxon>
        <taxon>Lactobacillaceae</taxon>
        <taxon>Limosilactobacillus</taxon>
    </lineage>
</organism>
<evidence type="ECO:0000256" key="2">
    <source>
        <dbReference type="ARBA" id="ARBA00003243"/>
    </source>
</evidence>
<evidence type="ECO:0000256" key="8">
    <source>
        <dbReference type="ARBA" id="ARBA00022737"/>
    </source>
</evidence>
<sequence>MFDIKLKYFLNIIYSMLFLDLRGGNILEVKKHFKLYKSGKQWITAAVATVALSAGMVLGGVAHADTTTPADNQSVATTQPVGSQNKATQDSTQGQTAANNVVPDLLQHTLAAATNNNTQNASDLNAQKTQQSQSYNHDDNGSYGNFDSVAVDGNQLHVTGWQATNKAAQYGTDNRYLIVVGHNDQGQQEELGRTKLTSDMIVNRPDVQKAHNVYNAANSGFNANVQLDVNKLQNYRNAIQIISRYSKTADGNGFYDGSDYVSQPVTFDKNNYAYLDQMAVVNSKLHVAGWNATNDALGKANHYVILYDQTQGRELARVKVNDQSRPDVANAHKDVINANNSGFAADFSLNGVDLTHQLQVISRYSDAANGEGNHVDYWFAPQALLQANLTNQGNLDQFNVSKAGEVTVTGWHATDASNIERNHFLILFDQTANRQVASIKVDTVARPDVAKVYPNVKSAGQSGFSATFKVKNGELAANHQYAIVSRYSAVADGNGDSGNHTDYWSNGVKLNQSAYWLDHLKMTDQGLHISGWVASDNSLSQPHAFAFVMNNGKEVARQELKLAARPDVANAYPSLYNSAMSGFDTTIKLDNISKLTGNLQVLLRFTNNKNGDLDNGQATDQYSKNYATAGHSFDYVKANGNTVQFAGWDATDQAINLPYQWMIVLVNGQEAARQLISSDMTDGLAGFDRTDVYKVFPEVANSAMSGFQGTMTIPVAVKNGDTVQLVHRFADSSTDAEKQYIQSYSPVLTVNNGSAQLGQYALRKFGLQKKDGKDYYYDPTTGQVRKNFLMQTKDGWEYFDNDTGAGTDALKLQFDKGTVSLDRLFDYGNKAYDFTSKSIENVNGYLTADTWYRPAKILANGTTWTDSKDTDYRPLLMSWWPNKQIQVDYLNYMKKQGYVSNSQDYTVNDGDYTLNYAAEDIQRNFEKRIAQNGTDWLKQLINDFIKTEPIWNEKTENVNYSGLQFQGGFLKYENSKLTPYANSDYRLLGRMPINIDGKGYKGAEFLLANDVDNSNPVVQAEQLNWLYYLLNFGTITGNNDQANFDSVRVDAPDNIDADLMNIAKDYFNAAYGMNSDAVSNKHINILEDWNSSDPNYFNKIGNPQLTMDVSLKGALNHGLSDSKNRWGLNAIVYQSLANRANDSTENEVIPNYSFIRAHDNNSQDQIQNAIRDLTGKDYHTFTQADEKKGIDAYIKDQNSTVKKYNLYNIPSSYAILLTNKDTIPRVYYGDLYTDGGQYMEHRTRYYDTLTNLLKSRVKYVSGGQSMQTMSIGGNNNVLTSVRYGKGAMKATDSGTAETRTQGIGVVVSNDQNLKLGANDTVVLHMGAAHKNQEYRAAVLTTDNGVVNYTSDQNAPVAYTNANGDLYLFGRNLIINGQEEANTAVKGYANPDVSGYLAVWVPVGASDNQDARTAPSTEKNDGKSAYRSNAAFDSNVIFEAFSNFVYTPTKESERANVRIAQNADFFASLGFTSFEMAPQYNSSKARTFLDSTIDNGYAFTDRYDLGMSAPNKYGTDADLRNAIQALHKAGLQVMADWVPDQIYNLPGKEVVTVSRGDDHGNAWKDSMINNDLYVANTIGGGEYQKKYGGAFLDQLQKLYPELFTKKQVSTGVPIDPSVKITEWSAKYFNGTNILHRGSGYVLKADGGQYYNLGTTTKQFLPSQLTGVKAQDNEGFVKGADGSYYFYNLDGQMVKNTFIQDSTGNWYFFGQDGKMVENQHFVNVDSYGTSGTYFFLNNGVSFRSGLVQTNDGTYYFDNYGRLVRNQVITVGAMTYTIDQNGKIVKTSYNPDADRPVSTDIGQMTDQNRI</sequence>
<keyword evidence="7" id="KW-0732">Signal</keyword>
<evidence type="ECO:0000256" key="4">
    <source>
        <dbReference type="ARBA" id="ARBA00012592"/>
    </source>
</evidence>
<keyword evidence="5" id="KW-0328">Glycosyltransferase</keyword>
<dbReference type="EMBL" id="ACHG01000238">
    <property type="protein sequence ID" value="EEI64557.1"/>
    <property type="molecule type" value="Genomic_DNA"/>
</dbReference>
<comment type="caution">
    <text evidence="14">The sequence shown here is derived from an EMBL/GenBank/DDBJ whole genome shotgun (WGS) entry which is preliminary data.</text>
</comment>
<dbReference type="Pfam" id="PF19258">
    <property type="entry name" value="KxYKxGKxW_sig"/>
    <property type="match status" value="1"/>
</dbReference>
<dbReference type="InterPro" id="IPR003318">
    <property type="entry name" value="Glyco_hydro70cat"/>
</dbReference>
<keyword evidence="6" id="KW-0808">Transferase</keyword>
<comment type="similarity">
    <text evidence="3">Belongs to the glycosyl hydrolase 70 family.</text>
</comment>
<accession>A0A8D9VRZ0</accession>
<reference evidence="14 15" key="1">
    <citation type="submission" date="2009-01" db="EMBL/GenBank/DDBJ databases">
        <authorList>
            <person name="Qin X."/>
            <person name="Bachman B."/>
            <person name="Battles P."/>
            <person name="Bell A."/>
            <person name="Bess C."/>
            <person name="Bickham C."/>
            <person name="Chaboub L."/>
            <person name="Chen D."/>
            <person name="Coyle M."/>
            <person name="Deiros D.R."/>
            <person name="Dinh H."/>
            <person name="Forbes L."/>
            <person name="Fowler G."/>
            <person name="Francisco L."/>
            <person name="Fu Q."/>
            <person name="Gubbala S."/>
            <person name="Hale W."/>
            <person name="Han Y."/>
            <person name="Hemphill L."/>
            <person name="Highlander S.K."/>
            <person name="Hirani K."/>
            <person name="Hogues M."/>
            <person name="Jackson L."/>
            <person name="Jakkamsetti A."/>
            <person name="Javaid M."/>
            <person name="Jiang H."/>
            <person name="Korchina V."/>
            <person name="Kovar C."/>
            <person name="Lara F."/>
            <person name="Lee S."/>
            <person name="Mata R."/>
            <person name="Mathew T."/>
            <person name="Moen C."/>
            <person name="Morales K."/>
            <person name="Munidasa M."/>
            <person name="Nazareth L."/>
            <person name="Ngo R."/>
            <person name="Nguyen L."/>
            <person name="Okwuonu G."/>
            <person name="Ongeri F."/>
            <person name="Patil S."/>
            <person name="Petrosino J."/>
            <person name="Pham C."/>
            <person name="Pham P."/>
            <person name="Pu L.-L."/>
            <person name="Puazo M."/>
            <person name="Raj R."/>
            <person name="Reid J."/>
            <person name="Rouhana J."/>
            <person name="Saada N."/>
            <person name="Shang Y."/>
            <person name="Simmons D."/>
            <person name="Thornton R."/>
            <person name="Warren J."/>
            <person name="Weissenberger G."/>
            <person name="Zhang J."/>
            <person name="Zhang L."/>
            <person name="Zhou C."/>
            <person name="Zhu D."/>
            <person name="Muzny D."/>
            <person name="Worley K."/>
            <person name="Gibbs R."/>
        </authorList>
    </citation>
    <scope>NUCLEOTIDE SEQUENCE [LARGE SCALE GENOMIC DNA]</scope>
    <source>
        <strain evidence="14 15">CF48-3A</strain>
    </source>
</reference>
<evidence type="ECO:0000256" key="12">
    <source>
        <dbReference type="SAM" id="MobiDB-lite"/>
    </source>
</evidence>
<evidence type="ECO:0000259" key="13">
    <source>
        <dbReference type="Pfam" id="PF02324"/>
    </source>
</evidence>
<dbReference type="Gene3D" id="2.30.30.20">
    <property type="entry name" value="Aspartate carbamoyltransferase regulatory subunit, C-terminal domain"/>
    <property type="match status" value="1"/>
</dbReference>
<feature type="domain" description="Glycoside hydrolase family 70 catalytic" evidence="13">
    <location>
        <begin position="875"/>
        <end position="1675"/>
    </location>
</feature>
<comment type="function">
    <text evidence="2">Production of extracellular glucans, that are thought to play a key role in the development of the dental plaque because of their ability to adhere to smooth surfaces and mediate the aggregation of bacterial cells and food debris.</text>
</comment>
<dbReference type="Gene3D" id="2.10.270.10">
    <property type="entry name" value="Cholin Binding"/>
    <property type="match status" value="1"/>
</dbReference>
<evidence type="ECO:0000256" key="3">
    <source>
        <dbReference type="ARBA" id="ARBA00009247"/>
    </source>
</evidence>
<dbReference type="SUPFAM" id="SSF69360">
    <property type="entry name" value="Cell wall binding repeat"/>
    <property type="match status" value="1"/>
</dbReference>
<evidence type="ECO:0000256" key="11">
    <source>
        <dbReference type="PROSITE-ProRule" id="PRU00591"/>
    </source>
</evidence>
<evidence type="ECO:0000256" key="5">
    <source>
        <dbReference type="ARBA" id="ARBA00022676"/>
    </source>
</evidence>
<evidence type="ECO:0000313" key="15">
    <source>
        <dbReference type="Proteomes" id="UP000003419"/>
    </source>
</evidence>
<evidence type="ECO:0000256" key="7">
    <source>
        <dbReference type="ARBA" id="ARBA00022729"/>
    </source>
</evidence>
<gene>
    <name evidence="14" type="ORF">HMPREF0534_2121</name>
</gene>
<dbReference type="Gene3D" id="3.20.20.470">
    <property type="entry name" value="Glucansucrase"/>
    <property type="match status" value="1"/>
</dbReference>
<dbReference type="InterPro" id="IPR017853">
    <property type="entry name" value="GH"/>
</dbReference>
<dbReference type="GO" id="GO:0009250">
    <property type="term" value="P:glucan biosynthetic process"/>
    <property type="evidence" value="ECO:0007669"/>
    <property type="project" value="InterPro"/>
</dbReference>